<dbReference type="Gene3D" id="3.40.50.140">
    <property type="match status" value="1"/>
</dbReference>
<feature type="compositionally biased region" description="Low complexity" evidence="11">
    <location>
        <begin position="847"/>
        <end position="858"/>
    </location>
</feature>
<dbReference type="InterPro" id="IPR028612">
    <property type="entry name" value="Topoisom_1_IA"/>
</dbReference>
<gene>
    <name evidence="10 14" type="primary">topA</name>
    <name evidence="14" type="ORF">GCM10017056_26950</name>
</gene>
<feature type="compositionally biased region" description="Basic residues" evidence="11">
    <location>
        <begin position="827"/>
        <end position="846"/>
    </location>
</feature>
<reference evidence="14" key="1">
    <citation type="journal article" date="2014" name="Int. J. Syst. Evol. Microbiol.">
        <title>Complete genome sequence of Corynebacterium casei LMG S-19264T (=DSM 44701T), isolated from a smear-ripened cheese.</title>
        <authorList>
            <consortium name="US DOE Joint Genome Institute (JGI-PGF)"/>
            <person name="Walter F."/>
            <person name="Albersmeier A."/>
            <person name="Kalinowski J."/>
            <person name="Ruckert C."/>
        </authorList>
    </citation>
    <scope>NUCLEOTIDE SEQUENCE</scope>
    <source>
        <strain evidence="14">KCTC 42650</strain>
    </source>
</reference>
<evidence type="ECO:0000313" key="15">
    <source>
        <dbReference type="Proteomes" id="UP000626220"/>
    </source>
</evidence>
<dbReference type="InterPro" id="IPR023406">
    <property type="entry name" value="Topo_IA_AS"/>
</dbReference>
<evidence type="ECO:0000256" key="10">
    <source>
        <dbReference type="HAMAP-Rule" id="MF_00952"/>
    </source>
</evidence>
<dbReference type="CDD" id="cd00186">
    <property type="entry name" value="TOP1Ac"/>
    <property type="match status" value="1"/>
</dbReference>
<dbReference type="AlphaFoldDB" id="A0A8J3GZ41"/>
<feature type="site" description="Interaction with DNA" evidence="10">
    <location>
        <position position="146"/>
    </location>
</feature>
<feature type="site" description="Interaction with DNA" evidence="10">
    <location>
        <position position="142"/>
    </location>
</feature>
<keyword evidence="8 10" id="KW-0238">DNA-binding</keyword>
<keyword evidence="7 10" id="KW-0799">Topoisomerase</keyword>
<protein>
    <recommendedName>
        <fullName evidence="10">DNA topoisomerase 1</fullName>
        <ecNumber evidence="10">5.6.2.1</ecNumber>
    </recommendedName>
    <alternativeName>
        <fullName evidence="10">DNA topoisomerase I</fullName>
    </alternativeName>
</protein>
<dbReference type="NCBIfam" id="TIGR01051">
    <property type="entry name" value="topA_bact"/>
    <property type="match status" value="1"/>
</dbReference>
<dbReference type="PRINTS" id="PR00417">
    <property type="entry name" value="PRTPISMRASEI"/>
</dbReference>
<feature type="active site" description="O-(5'-phospho-DNA)-tyrosine intermediate" evidence="10">
    <location>
        <position position="296"/>
    </location>
</feature>
<evidence type="ECO:0000256" key="8">
    <source>
        <dbReference type="ARBA" id="ARBA00023125"/>
    </source>
</evidence>
<dbReference type="InterPro" id="IPR023405">
    <property type="entry name" value="Topo_IA_core_domain"/>
</dbReference>
<evidence type="ECO:0000256" key="3">
    <source>
        <dbReference type="ARBA" id="ARBA00022723"/>
    </source>
</evidence>
<dbReference type="InterPro" id="IPR034149">
    <property type="entry name" value="TOPRIM_TopoI"/>
</dbReference>
<feature type="domain" description="Toprim" evidence="12">
    <location>
        <begin position="1"/>
        <end position="112"/>
    </location>
</feature>
<feature type="domain" description="Topo IA-type catalytic" evidence="13">
    <location>
        <begin position="132"/>
        <end position="558"/>
    </location>
</feature>
<comment type="function">
    <text evidence="10">Releases the supercoiling and torsional tension of DNA, which is introduced during the DNA replication and transcription, by transiently cleaving and rejoining one strand of the DNA duplex. Introduces a single-strand break via transesterification at a target site in duplex DNA. The scissile phosphodiester is attacked by the catalytic tyrosine of the enzyme, resulting in the formation of a DNA-(5'-phosphotyrosyl)-enzyme intermediate and the expulsion of a 3'-OH DNA strand. The free DNA strand then undergoes passage around the unbroken strand, thus removing DNA supercoils. Finally, in the religation step, the DNA 3'-OH attacks the covalent intermediate to expel the active-site tyrosine and restore the DNA phosphodiester backbone.</text>
</comment>
<comment type="catalytic activity">
    <reaction evidence="1 10">
        <text>ATP-independent breakage of single-stranded DNA, followed by passage and rejoining.</text>
        <dbReference type="EC" id="5.6.2.1"/>
    </reaction>
</comment>
<dbReference type="InterPro" id="IPR025589">
    <property type="entry name" value="Toprim_C_rpt"/>
</dbReference>
<dbReference type="InterPro" id="IPR005733">
    <property type="entry name" value="TopoI_bac-type"/>
</dbReference>
<comment type="caution">
    <text evidence="10">Lacks conserved residue(s) required for the propagation of feature annotation.</text>
</comment>
<evidence type="ECO:0000256" key="1">
    <source>
        <dbReference type="ARBA" id="ARBA00000213"/>
    </source>
</evidence>
<feature type="region of interest" description="Disordered" evidence="11">
    <location>
        <begin position="663"/>
        <end position="684"/>
    </location>
</feature>
<dbReference type="Pfam" id="PF01396">
    <property type="entry name" value="Zn_ribbon_Top1"/>
    <property type="match status" value="1"/>
</dbReference>
<evidence type="ECO:0000256" key="4">
    <source>
        <dbReference type="ARBA" id="ARBA00022771"/>
    </source>
</evidence>
<evidence type="ECO:0000256" key="9">
    <source>
        <dbReference type="ARBA" id="ARBA00023235"/>
    </source>
</evidence>
<dbReference type="Pfam" id="PF13368">
    <property type="entry name" value="Toprim_C_rpt"/>
    <property type="match status" value="3"/>
</dbReference>
<dbReference type="GO" id="GO:0006265">
    <property type="term" value="P:DNA topological change"/>
    <property type="evidence" value="ECO:0007669"/>
    <property type="project" value="UniProtKB-UniRule"/>
</dbReference>
<dbReference type="PROSITE" id="PS00396">
    <property type="entry name" value="TOPO_IA_1"/>
    <property type="match status" value="1"/>
</dbReference>
<dbReference type="HAMAP" id="MF_00952">
    <property type="entry name" value="Topoisom_1_prok"/>
    <property type="match status" value="1"/>
</dbReference>
<feature type="site" description="Interaction with DNA" evidence="10">
    <location>
        <position position="158"/>
    </location>
</feature>
<dbReference type="Pfam" id="PF01751">
    <property type="entry name" value="Toprim"/>
    <property type="match status" value="1"/>
</dbReference>
<dbReference type="InterPro" id="IPR013824">
    <property type="entry name" value="Topo_IA_cen_sub1"/>
</dbReference>
<dbReference type="SUPFAM" id="SSF57783">
    <property type="entry name" value="Zinc beta-ribbon"/>
    <property type="match status" value="1"/>
</dbReference>
<dbReference type="PROSITE" id="PS52039">
    <property type="entry name" value="TOPO_IA_2"/>
    <property type="match status" value="1"/>
</dbReference>
<dbReference type="InterPro" id="IPR013826">
    <property type="entry name" value="Topo_IA_cen_sub3"/>
</dbReference>
<dbReference type="GO" id="GO:0003917">
    <property type="term" value="F:DNA topoisomerase type I (single strand cut, ATP-independent) activity"/>
    <property type="evidence" value="ECO:0007669"/>
    <property type="project" value="UniProtKB-UniRule"/>
</dbReference>
<dbReference type="EC" id="5.6.2.1" evidence="10"/>
<dbReference type="Pfam" id="PF01131">
    <property type="entry name" value="Topoisom_bac"/>
    <property type="match status" value="1"/>
</dbReference>
<keyword evidence="5" id="KW-0862">Zinc</keyword>
<evidence type="ECO:0000259" key="12">
    <source>
        <dbReference type="PROSITE" id="PS50880"/>
    </source>
</evidence>
<dbReference type="RefSeq" id="WP_189680614.1">
    <property type="nucleotide sequence ID" value="NZ_BNCJ01000007.1"/>
</dbReference>
<dbReference type="Gene3D" id="1.10.460.10">
    <property type="entry name" value="Topoisomerase I, domain 2"/>
    <property type="match status" value="1"/>
</dbReference>
<dbReference type="SUPFAM" id="SSF56712">
    <property type="entry name" value="Prokaryotic type I DNA topoisomerase"/>
    <property type="match status" value="1"/>
</dbReference>
<sequence length="872" mass="96181">MPVVVVESPAKAKTINKYLGPGYTVLASYGHVRDLPPKDGSVDPEHDFEMTWEVANDSKKHVKAIADALAEDGELILATDPDREGEAISWHLQEALTKRRSIKKDTAVSRVTFNAITKNAVTEAMKNPRQVDMPLVEAYLARRALDYLVGFTLSPVLWRKLPGAKSAGRVQSVCLRLIVEREMEIEAFRAREYWTVKAVLATPRGQEYEARLTVLAGKKLDRYDIENATQAELAVQAVTSRDLTVTSVEAKPASRNPSPPFMTSTLQQEASRKFGMGARQCMNAAQRLYEAGHITYMRTDGIDMAPEAVTAAREAIGARYGKDYVPAQPRIYKNKAKNAQEAHECIRPTDMAADVDQLKLKDSDQARLYDLIWKRTLACQMESARLERTTVDIGSRDGQVELRATGQVVLFDGFLKVYEEGRDEVVDEDDKRLPQISQGEKAEKRSVSPEQHFTQPPPRYTEATLVKKMEELGIGRPSTYASVVTTIQEREYVRKDKNRLIPEDKGRLVTAFLINYFQKYVGYDFTASLEDDLDNISAGDADYKTVLSRFWRDFSAAVAETAELRITDVLEKINEVLAPHLFPPTEDGSDPRRCPNCGEGRLSMRTARSGGAFIGCSNYPECRYTRPFGPPGTESDQISPDGKVLGEDQGELITLRSGRFGPYVQRGEATEDNPKPPRASLPKGWDADALDLEKALRLLSLPREIGPHPDDGEMIEAAIGRFGPYVKHGKLYANLPSVDEVFEIGMNRAVEVLAQKLASRGARGGTAAQPLKELGEHPDGGAVVVMPGRYGPYVKWEKVNATLPKEIEPEAVTLDQALALIAEKSAKKGGAKKTKAAAKPAAKKTTKATAKTAKTTKTAAKKTPAKSKAASD</sequence>
<evidence type="ECO:0000256" key="2">
    <source>
        <dbReference type="ARBA" id="ARBA00009446"/>
    </source>
</evidence>
<dbReference type="PROSITE" id="PS50880">
    <property type="entry name" value="TOPRIM"/>
    <property type="match status" value="1"/>
</dbReference>
<dbReference type="Gene3D" id="2.70.20.10">
    <property type="entry name" value="Topoisomerase I, domain 3"/>
    <property type="match status" value="1"/>
</dbReference>
<evidence type="ECO:0000256" key="11">
    <source>
        <dbReference type="SAM" id="MobiDB-lite"/>
    </source>
</evidence>
<dbReference type="SMART" id="SM00436">
    <property type="entry name" value="TOP1Bc"/>
    <property type="match status" value="1"/>
</dbReference>
<keyword evidence="9 10" id="KW-0413">Isomerase</keyword>
<dbReference type="InterPro" id="IPR003601">
    <property type="entry name" value="Topo_IA_2"/>
</dbReference>
<dbReference type="EMBL" id="BNCJ01000007">
    <property type="protein sequence ID" value="GHF54116.1"/>
    <property type="molecule type" value="Genomic_DNA"/>
</dbReference>
<dbReference type="GO" id="GO:0008270">
    <property type="term" value="F:zinc ion binding"/>
    <property type="evidence" value="ECO:0007669"/>
    <property type="project" value="UniProtKB-KW"/>
</dbReference>
<proteinExistence type="inferred from homology"/>
<feature type="region of interest" description="Interaction with DNA" evidence="10">
    <location>
        <begin position="166"/>
        <end position="171"/>
    </location>
</feature>
<dbReference type="GO" id="GO:0005694">
    <property type="term" value="C:chromosome"/>
    <property type="evidence" value="ECO:0007669"/>
    <property type="project" value="InterPro"/>
</dbReference>
<dbReference type="Gene3D" id="3.30.65.10">
    <property type="entry name" value="Bacterial Topoisomerase I, domain 1"/>
    <property type="match status" value="1"/>
</dbReference>
<comment type="subunit">
    <text evidence="10">Monomer.</text>
</comment>
<evidence type="ECO:0000256" key="7">
    <source>
        <dbReference type="ARBA" id="ARBA00023029"/>
    </source>
</evidence>
<evidence type="ECO:0000256" key="6">
    <source>
        <dbReference type="ARBA" id="ARBA00022842"/>
    </source>
</evidence>
<evidence type="ECO:0000256" key="5">
    <source>
        <dbReference type="ARBA" id="ARBA00022833"/>
    </source>
</evidence>
<dbReference type="GO" id="GO:0003677">
    <property type="term" value="F:DNA binding"/>
    <property type="evidence" value="ECO:0007669"/>
    <property type="project" value="UniProtKB-KW"/>
</dbReference>
<dbReference type="InterPro" id="IPR013825">
    <property type="entry name" value="Topo_IA_cen_sub2"/>
</dbReference>
<feature type="region of interest" description="Disordered" evidence="11">
    <location>
        <begin position="426"/>
        <end position="459"/>
    </location>
</feature>
<feature type="site" description="Interaction with DNA" evidence="10">
    <location>
        <position position="298"/>
    </location>
</feature>
<name>A0A8J3GZ41_9RHOB</name>
<dbReference type="InterPro" id="IPR000380">
    <property type="entry name" value="Topo_IA"/>
</dbReference>
<feature type="site" description="Interaction with DNA" evidence="10">
    <location>
        <position position="31"/>
    </location>
</feature>
<dbReference type="SMART" id="SM00493">
    <property type="entry name" value="TOPRIM"/>
    <property type="match status" value="1"/>
</dbReference>
<keyword evidence="4" id="KW-0863">Zinc-finger</keyword>
<accession>A0A8J3GZ41</accession>
<reference evidence="14" key="2">
    <citation type="submission" date="2020-09" db="EMBL/GenBank/DDBJ databases">
        <authorList>
            <person name="Sun Q."/>
            <person name="Kim S."/>
        </authorList>
    </citation>
    <scope>NUCLEOTIDE SEQUENCE</scope>
    <source>
        <strain evidence="14">KCTC 42650</strain>
    </source>
</reference>
<feature type="region of interest" description="Disordered" evidence="11">
    <location>
        <begin position="826"/>
        <end position="872"/>
    </location>
</feature>
<dbReference type="SMART" id="SM00437">
    <property type="entry name" value="TOP1Ac"/>
    <property type="match status" value="1"/>
</dbReference>
<keyword evidence="3" id="KW-0479">Metal-binding</keyword>
<dbReference type="PANTHER" id="PTHR42785:SF1">
    <property type="entry name" value="DNA TOPOISOMERASE"/>
    <property type="match status" value="1"/>
</dbReference>
<dbReference type="CDD" id="cd03363">
    <property type="entry name" value="TOPRIM_TopoIA_TopoI"/>
    <property type="match status" value="1"/>
</dbReference>
<comment type="similarity">
    <text evidence="2 10">Belongs to the type IA topoisomerase family.</text>
</comment>
<evidence type="ECO:0000259" key="13">
    <source>
        <dbReference type="PROSITE" id="PS52039"/>
    </source>
</evidence>
<keyword evidence="6" id="KW-0460">Magnesium</keyword>
<evidence type="ECO:0000313" key="14">
    <source>
        <dbReference type="EMBL" id="GHF54116.1"/>
    </source>
</evidence>
<dbReference type="PANTHER" id="PTHR42785">
    <property type="entry name" value="DNA TOPOISOMERASE, TYPE IA, CORE"/>
    <property type="match status" value="1"/>
</dbReference>
<dbReference type="InterPro" id="IPR003602">
    <property type="entry name" value="Topo_IA_DNA-bd_dom"/>
</dbReference>
<dbReference type="InterPro" id="IPR013497">
    <property type="entry name" value="Topo_IA_cen"/>
</dbReference>
<feature type="site" description="Interaction with DNA" evidence="10">
    <location>
        <position position="143"/>
    </location>
</feature>
<dbReference type="InterPro" id="IPR006171">
    <property type="entry name" value="TOPRIM_dom"/>
</dbReference>
<feature type="site" description="Interaction with DNA" evidence="10">
    <location>
        <position position="490"/>
    </location>
</feature>
<keyword evidence="15" id="KW-1185">Reference proteome</keyword>
<organism evidence="14 15">
    <name type="scientific">Seohaeicola zhoushanensis</name>
    <dbReference type="NCBI Taxonomy" id="1569283"/>
    <lineage>
        <taxon>Bacteria</taxon>
        <taxon>Pseudomonadati</taxon>
        <taxon>Pseudomonadota</taxon>
        <taxon>Alphaproteobacteria</taxon>
        <taxon>Rhodobacterales</taxon>
        <taxon>Roseobacteraceae</taxon>
        <taxon>Seohaeicola</taxon>
    </lineage>
</organism>
<dbReference type="Proteomes" id="UP000626220">
    <property type="component" value="Unassembled WGS sequence"/>
</dbReference>
<dbReference type="InterPro" id="IPR013498">
    <property type="entry name" value="Topo_IA_Znf"/>
</dbReference>
<comment type="caution">
    <text evidence="14">The sequence shown here is derived from an EMBL/GenBank/DDBJ whole genome shotgun (WGS) entry which is preliminary data.</text>
</comment>
<dbReference type="Gene3D" id="1.10.290.10">
    <property type="entry name" value="Topoisomerase I, domain 4"/>
    <property type="match status" value="1"/>
</dbReference>